<dbReference type="AlphaFoldDB" id="A0A8B8G1A7"/>
<evidence type="ECO:0000313" key="6">
    <source>
        <dbReference type="RefSeq" id="XP_025417019.1"/>
    </source>
</evidence>
<evidence type="ECO:0000256" key="2">
    <source>
        <dbReference type="PROSITE-ProRule" id="PRU00497"/>
    </source>
</evidence>
<dbReference type="Proteomes" id="UP000694846">
    <property type="component" value="Unplaced"/>
</dbReference>
<dbReference type="RefSeq" id="XP_025417019.1">
    <property type="nucleotide sequence ID" value="XM_025561234.1"/>
</dbReference>
<dbReference type="Pfam" id="PF00379">
    <property type="entry name" value="Chitin_bind_4"/>
    <property type="match status" value="1"/>
</dbReference>
<gene>
    <name evidence="6" type="primary">LOC112688168</name>
</gene>
<dbReference type="OrthoDB" id="6515429at2759"/>
<organism evidence="5 6">
    <name type="scientific">Sipha flava</name>
    <name type="common">yellow sugarcane aphid</name>
    <dbReference type="NCBI Taxonomy" id="143950"/>
    <lineage>
        <taxon>Eukaryota</taxon>
        <taxon>Metazoa</taxon>
        <taxon>Ecdysozoa</taxon>
        <taxon>Arthropoda</taxon>
        <taxon>Hexapoda</taxon>
        <taxon>Insecta</taxon>
        <taxon>Pterygota</taxon>
        <taxon>Neoptera</taxon>
        <taxon>Paraneoptera</taxon>
        <taxon>Hemiptera</taxon>
        <taxon>Sternorrhyncha</taxon>
        <taxon>Aphidomorpha</taxon>
        <taxon>Aphidoidea</taxon>
        <taxon>Aphididae</taxon>
        <taxon>Sipha</taxon>
    </lineage>
</organism>
<dbReference type="PROSITE" id="PS00233">
    <property type="entry name" value="CHIT_BIND_RR_1"/>
    <property type="match status" value="1"/>
</dbReference>
<protein>
    <submittedName>
        <fullName evidence="6">Uncharacterized protein LOC112688168 isoform X1</fullName>
    </submittedName>
</protein>
<feature type="signal peptide" evidence="4">
    <location>
        <begin position="1"/>
        <end position="20"/>
    </location>
</feature>
<dbReference type="InterPro" id="IPR000618">
    <property type="entry name" value="Insect_cuticle"/>
</dbReference>
<name>A0A8B8G1A7_9HEMI</name>
<dbReference type="PROSITE" id="PS51155">
    <property type="entry name" value="CHIT_BIND_RR_2"/>
    <property type="match status" value="1"/>
</dbReference>
<keyword evidence="1 2" id="KW-0193">Cuticle</keyword>
<dbReference type="GO" id="GO:0042302">
    <property type="term" value="F:structural constituent of cuticle"/>
    <property type="evidence" value="ECO:0007669"/>
    <property type="project" value="UniProtKB-UniRule"/>
</dbReference>
<proteinExistence type="predicted"/>
<keyword evidence="4" id="KW-0732">Signal</keyword>
<accession>A0A8B8G1A7</accession>
<keyword evidence="5" id="KW-1185">Reference proteome</keyword>
<feature type="region of interest" description="Disordered" evidence="3">
    <location>
        <begin position="27"/>
        <end position="48"/>
    </location>
</feature>
<evidence type="ECO:0000313" key="5">
    <source>
        <dbReference type="Proteomes" id="UP000694846"/>
    </source>
</evidence>
<reference evidence="6" key="1">
    <citation type="submission" date="2025-08" db="UniProtKB">
        <authorList>
            <consortium name="RefSeq"/>
        </authorList>
    </citation>
    <scope>IDENTIFICATION</scope>
    <source>
        <tissue evidence="6">Whole body</tissue>
    </source>
</reference>
<sequence>MMRFSLAFAVLFVAVAAVSAGVYPVKTGGGKGASKHSKGGGHDNAEDDRFHMQSADGQYVFGHTTGTQGRAEIRNKDGTVTGYYSYVGDNGKVVYVNYVADQKGYRVLSNTGVPSASVTIEGDAGTKGPRAEKDFLQVFTDFTKRIKDKVVKQAGQETVDLGDGQHQIDVIDPASVYPTKEIKSISNKETDQFPDWNRVKIPSTQKPTVSIDGIEITEGQQQQGTVDPNLDNVTTQKVNIKGYDNDIQGSNNYDWDGAVITTETAMKNIPSYPNQPQVPTKGDRKEEYADTTTVHEVYVQEITTEIGNSKVITESPVFTNDAENNSPISKPAESIVVNDAQTTISYYDVSGKPAEGRMINREDIQLTTMGGVRQFEESSTVAAEISESVTTNNQIVQEIQEKIKTPLETDVVLTTGKPLDKESSDNVPVVTENPSDRIDLKIADAEFTTITTAVDEKMTVNTRVNTASPAEYEPKTTTFQPDVKTSDMETTTTGIQYVTEANRDDGFDFKTLEQSDVIGTTSIPNRGQSEAQEVQDIAWPEIPAVPAVPQVLVPLNPYPENSGVKNAVVKSHSANSRLVRNFNLNVDDAKSSTVNSLEEIKTTMPTNVSMDEDHSTMFYSKYFIIG</sequence>
<evidence type="ECO:0000256" key="1">
    <source>
        <dbReference type="ARBA" id="ARBA00022460"/>
    </source>
</evidence>
<evidence type="ECO:0000256" key="4">
    <source>
        <dbReference type="SAM" id="SignalP"/>
    </source>
</evidence>
<dbReference type="InterPro" id="IPR031311">
    <property type="entry name" value="CHIT_BIND_RR_consensus"/>
</dbReference>
<evidence type="ECO:0000256" key="3">
    <source>
        <dbReference type="SAM" id="MobiDB-lite"/>
    </source>
</evidence>
<feature type="chain" id="PRO_5034561192" evidence="4">
    <location>
        <begin position="21"/>
        <end position="626"/>
    </location>
</feature>
<dbReference type="GeneID" id="112688168"/>